<protein>
    <recommendedName>
        <fullName evidence="10">Glutathione synthase</fullName>
        <ecNumber evidence="10">6.3.2.3</ecNumber>
    </recommendedName>
</protein>
<keyword evidence="6" id="KW-0547">Nucleotide-binding</keyword>
<comment type="cofactor">
    <cofactor evidence="2">
        <name>Mg(2+)</name>
        <dbReference type="ChEBI" id="CHEBI:18420"/>
    </cofactor>
</comment>
<dbReference type="PANTHER" id="PTHR21621">
    <property type="entry name" value="RIBOSOMAL PROTEIN S6 MODIFICATION PROTEIN"/>
    <property type="match status" value="1"/>
</dbReference>
<evidence type="ECO:0000256" key="6">
    <source>
        <dbReference type="ARBA" id="ARBA00022741"/>
    </source>
</evidence>
<feature type="non-terminal residue" evidence="13">
    <location>
        <position position="284"/>
    </location>
</feature>
<evidence type="ECO:0000256" key="7">
    <source>
        <dbReference type="ARBA" id="ARBA00022840"/>
    </source>
</evidence>
<dbReference type="InterPro" id="IPR004218">
    <property type="entry name" value="GSHS_ATP-bd"/>
</dbReference>
<dbReference type="STRING" id="1817758.A2150_08255"/>
<feature type="domain" description="Prokaryotic glutathione synthetase ATP-binding" evidence="12">
    <location>
        <begin position="123"/>
        <end position="284"/>
    </location>
</feature>
<keyword evidence="8" id="KW-0460">Magnesium</keyword>
<evidence type="ECO:0000256" key="3">
    <source>
        <dbReference type="ARBA" id="ARBA00022598"/>
    </source>
</evidence>
<dbReference type="EC" id="6.3.2.3" evidence="10"/>
<dbReference type="InterPro" id="IPR013815">
    <property type="entry name" value="ATP_grasp_subdomain_1"/>
</dbReference>
<dbReference type="InterPro" id="IPR004215">
    <property type="entry name" value="GSHS_N"/>
</dbReference>
<keyword evidence="7" id="KW-0067">ATP-binding</keyword>
<dbReference type="NCBIfam" id="NF003573">
    <property type="entry name" value="PRK05246.1"/>
    <property type="match status" value="1"/>
</dbReference>
<evidence type="ECO:0000313" key="13">
    <source>
        <dbReference type="EMBL" id="OGI43645.1"/>
    </source>
</evidence>
<evidence type="ECO:0000256" key="2">
    <source>
        <dbReference type="ARBA" id="ARBA00001946"/>
    </source>
</evidence>
<organism evidence="13 14">
    <name type="scientific">Candidatus Muproteobacteria bacterium RBG_16_64_11</name>
    <dbReference type="NCBI Taxonomy" id="1817758"/>
    <lineage>
        <taxon>Bacteria</taxon>
        <taxon>Pseudomonadati</taxon>
        <taxon>Pseudomonadota</taxon>
        <taxon>Candidatus Muproteobacteria</taxon>
    </lineage>
</organism>
<reference evidence="13 14" key="1">
    <citation type="journal article" date="2016" name="Nat. Commun.">
        <title>Thousands of microbial genomes shed light on interconnected biogeochemical processes in an aquifer system.</title>
        <authorList>
            <person name="Anantharaman K."/>
            <person name="Brown C.T."/>
            <person name="Hug L.A."/>
            <person name="Sharon I."/>
            <person name="Castelle C.J."/>
            <person name="Probst A.J."/>
            <person name="Thomas B.C."/>
            <person name="Singh A."/>
            <person name="Wilkins M.J."/>
            <person name="Karaoz U."/>
            <person name="Brodie E.L."/>
            <person name="Williams K.H."/>
            <person name="Hubbard S.S."/>
            <person name="Banfield J.F."/>
        </authorList>
    </citation>
    <scope>NUCLEOTIDE SEQUENCE [LARGE SCALE GENOMIC DNA]</scope>
</reference>
<dbReference type="SUPFAM" id="SSF52440">
    <property type="entry name" value="PreATP-grasp domain"/>
    <property type="match status" value="1"/>
</dbReference>
<dbReference type="NCBIfam" id="TIGR01380">
    <property type="entry name" value="glut_syn"/>
    <property type="match status" value="1"/>
</dbReference>
<gene>
    <name evidence="13" type="ORF">A2150_08255</name>
</gene>
<comment type="cofactor">
    <cofactor evidence="1">
        <name>Mn(2+)</name>
        <dbReference type="ChEBI" id="CHEBI:29035"/>
    </cofactor>
</comment>
<name>A0A1F6TEZ9_9PROT</name>
<proteinExistence type="inferred from homology"/>
<evidence type="ECO:0000259" key="11">
    <source>
        <dbReference type="Pfam" id="PF02951"/>
    </source>
</evidence>
<accession>A0A1F6TEZ9</accession>
<dbReference type="Gene3D" id="3.30.470.20">
    <property type="entry name" value="ATP-grasp fold, B domain"/>
    <property type="match status" value="1"/>
</dbReference>
<sequence length="284" mass="31366">MKLGVVMDPIGSIAFHKDSTLAMLLEAQARGWELHYMEQADLFLRDGEAHARRRHLRVFADPGRWFEFGAESTAPLAALDVVLMRKDPPFDMQYVYTTYLLERAEAAGVLVVNKPQSLRDCNEKLFTAWFPQCTPPTLVTRAAARIRDFLAEHGDIILKPLGAMGGASVFRLRTGDPNVNVAIETLTRDETEYAMAQRFIPEIASGDKRILLVDGEPVPYALARVPAPGETRGNLAAGGRGVGVPLSERDRWICGQVGPVLRERGLLFVGLDVIGAWLTEINVT</sequence>
<evidence type="ECO:0000313" key="14">
    <source>
        <dbReference type="Proteomes" id="UP000177925"/>
    </source>
</evidence>
<dbReference type="FunFam" id="3.40.50.20:FF:000009">
    <property type="entry name" value="Glutathione synthetase"/>
    <property type="match status" value="1"/>
</dbReference>
<evidence type="ECO:0000256" key="5">
    <source>
        <dbReference type="ARBA" id="ARBA00022723"/>
    </source>
</evidence>
<dbReference type="GO" id="GO:0005737">
    <property type="term" value="C:cytoplasm"/>
    <property type="evidence" value="ECO:0007669"/>
    <property type="project" value="TreeGrafter"/>
</dbReference>
<keyword evidence="9" id="KW-0464">Manganese</keyword>
<dbReference type="InterPro" id="IPR006284">
    <property type="entry name" value="Glut_synth_pro"/>
</dbReference>
<dbReference type="GO" id="GO:0005524">
    <property type="term" value="F:ATP binding"/>
    <property type="evidence" value="ECO:0007669"/>
    <property type="project" value="UniProtKB-KW"/>
</dbReference>
<evidence type="ECO:0000256" key="8">
    <source>
        <dbReference type="ARBA" id="ARBA00022842"/>
    </source>
</evidence>
<evidence type="ECO:0000256" key="4">
    <source>
        <dbReference type="ARBA" id="ARBA00022684"/>
    </source>
</evidence>
<keyword evidence="5" id="KW-0479">Metal-binding</keyword>
<dbReference type="FunFam" id="3.30.1490.20:FF:000009">
    <property type="entry name" value="Glutathione synthetase"/>
    <property type="match status" value="1"/>
</dbReference>
<evidence type="ECO:0000259" key="12">
    <source>
        <dbReference type="Pfam" id="PF02955"/>
    </source>
</evidence>
<dbReference type="Pfam" id="PF02951">
    <property type="entry name" value="GSH-S_N"/>
    <property type="match status" value="1"/>
</dbReference>
<dbReference type="Gene3D" id="3.30.1490.20">
    <property type="entry name" value="ATP-grasp fold, A domain"/>
    <property type="match status" value="1"/>
</dbReference>
<evidence type="ECO:0000256" key="9">
    <source>
        <dbReference type="ARBA" id="ARBA00023211"/>
    </source>
</evidence>
<evidence type="ECO:0000256" key="10">
    <source>
        <dbReference type="NCBIfam" id="TIGR01380"/>
    </source>
</evidence>
<evidence type="ECO:0000256" key="1">
    <source>
        <dbReference type="ARBA" id="ARBA00001936"/>
    </source>
</evidence>
<dbReference type="AlphaFoldDB" id="A0A1F6TEZ9"/>
<dbReference type="Pfam" id="PF02955">
    <property type="entry name" value="GSH-S_ATP"/>
    <property type="match status" value="1"/>
</dbReference>
<dbReference type="GO" id="GO:0004363">
    <property type="term" value="F:glutathione synthase activity"/>
    <property type="evidence" value="ECO:0007669"/>
    <property type="project" value="UniProtKB-UniRule"/>
</dbReference>
<dbReference type="GO" id="GO:0046872">
    <property type="term" value="F:metal ion binding"/>
    <property type="evidence" value="ECO:0007669"/>
    <property type="project" value="UniProtKB-KW"/>
</dbReference>
<feature type="domain" description="Prokaryotic glutathione synthetase N-terminal" evidence="11">
    <location>
        <begin position="1"/>
        <end position="119"/>
    </location>
</feature>
<comment type="caution">
    <text evidence="13">The sequence shown here is derived from an EMBL/GenBank/DDBJ whole genome shotgun (WGS) entry which is preliminary data.</text>
</comment>
<dbReference type="SUPFAM" id="SSF56059">
    <property type="entry name" value="Glutathione synthetase ATP-binding domain-like"/>
    <property type="match status" value="1"/>
</dbReference>
<dbReference type="HAMAP" id="MF_00162">
    <property type="entry name" value="GSH_S"/>
    <property type="match status" value="1"/>
</dbReference>
<keyword evidence="4" id="KW-0317">Glutathione biosynthesis</keyword>
<dbReference type="InterPro" id="IPR016185">
    <property type="entry name" value="PreATP-grasp_dom_sf"/>
</dbReference>
<dbReference type="Gene3D" id="3.40.50.20">
    <property type="match status" value="1"/>
</dbReference>
<dbReference type="Proteomes" id="UP000177925">
    <property type="component" value="Unassembled WGS sequence"/>
</dbReference>
<dbReference type="PANTHER" id="PTHR21621:SF4">
    <property type="entry name" value="GLUTATHIONE SYNTHETASE"/>
    <property type="match status" value="1"/>
</dbReference>
<dbReference type="EMBL" id="MFSS01000044">
    <property type="protein sequence ID" value="OGI43645.1"/>
    <property type="molecule type" value="Genomic_DNA"/>
</dbReference>
<keyword evidence="3" id="KW-0436">Ligase</keyword>